<dbReference type="PROSITE" id="PS51375">
    <property type="entry name" value="PPR"/>
    <property type="match status" value="3"/>
</dbReference>
<evidence type="ECO:0000256" key="1">
    <source>
        <dbReference type="PROSITE-ProRule" id="PRU00708"/>
    </source>
</evidence>
<feature type="repeat" description="PPR" evidence="1">
    <location>
        <begin position="662"/>
        <end position="696"/>
    </location>
</feature>
<dbReference type="InterPro" id="IPR033490">
    <property type="entry name" value="LRP130"/>
</dbReference>
<evidence type="ECO:0000313" key="3">
    <source>
        <dbReference type="Ensembl" id="ENSMMDP00005028008.1"/>
    </source>
</evidence>
<dbReference type="AlphaFoldDB" id="A0A667YNL8"/>
<dbReference type="NCBIfam" id="TIGR00756">
    <property type="entry name" value="PPR"/>
    <property type="match status" value="3"/>
</dbReference>
<dbReference type="GO" id="GO:0070129">
    <property type="term" value="P:regulation of mitochondrial translation"/>
    <property type="evidence" value="ECO:0007669"/>
    <property type="project" value="TreeGrafter"/>
</dbReference>
<dbReference type="PANTHER" id="PTHR46669">
    <property type="entry name" value="LEUCINE-RICH PPR MOTIF-CONTAINING PROTEIN, MITOCHONDRIAL"/>
    <property type="match status" value="1"/>
</dbReference>
<dbReference type="PANTHER" id="PTHR46669:SF1">
    <property type="entry name" value="LEUCINE-RICH PPR MOTIF-CONTAINING PROTEIN, MITOCHONDRIAL"/>
    <property type="match status" value="1"/>
</dbReference>
<dbReference type="Ensembl" id="ENSMMDT00005028678.1">
    <property type="protein sequence ID" value="ENSMMDP00005028008.1"/>
    <property type="gene ID" value="ENSMMDG00005008898.1"/>
</dbReference>
<reference evidence="3" key="1">
    <citation type="submission" date="2019-06" db="EMBL/GenBank/DDBJ databases">
        <authorList>
            <consortium name="Wellcome Sanger Institute Data Sharing"/>
        </authorList>
    </citation>
    <scope>NUCLEOTIDE SEQUENCE [LARGE SCALE GENOMIC DNA]</scope>
</reference>
<dbReference type="Proteomes" id="UP000472263">
    <property type="component" value="Chromosome 15"/>
</dbReference>
<dbReference type="GeneTree" id="ENSGT00960000186682"/>
<sequence>MNCCSVCPTSSPCISPRSFSIPLSLCPRSTPRRPVWPHAAGGTRGFAVATEQKDESSLAVRSKQAQQFDWALAKLDSSVRRTGRITKTLLQRIFHDICRTGSGNQALLLLRSCGSLLPEIPLAERSELAHRIWDKLLELGASYDVSHYNALLKVYLQNEFKFSPTDFLAKMEAAKVLPNRVTYQRLIAAYCQNGDIEGASTILGFMKSKDLPITEAVFNSLVTGHSRAGDIESAKNILSVMRGAGIEPGPDTYVSLLSAYAEKGDMDSLKKVCSTDCSLMDRDIMQVIFALAKSGHQEHVPEMLECGCTDSELVLPLVDAMNLCLSLITQGQEDTAFHILKTFPALQADSLSTDSPSLGNFFLRHCVNINTVREDPLEKIGRYCRELQESNLHASPLQFTLSCALEARKTGMSFELMKMLKEQNLPVRPHYSWPLLTQHVKDKNTAGVLEVVKGMQELGVSPDVETYTSYIFPAFSSTDAARQALQVAHITELIFKDERFSRGNYKPAESASYFLYNVMDSMTETEVQAQEDKLRKYFTLLKDQNVTISVNIYRGIRNLLDSYHVPELIKDKVMVLEKKLAELKELKEKNEPIGPVLKQAIVLLCAEENLERALELKQQYEEEMTAGGYATLINLCCRHDSVEEALNLKRELSRKDSSVALDANKYIALVKALSKHGRVEEAVEMLKEMREKEVVVNDANVTTLFHMLNALAVKGNAPTIRRLQDTIFTLGLAKPTANLCSPLITAYLDSKDLPGALEAAIECQKCYNQLPRIHDILVGLVENGDTEMLQKAMDFVSQERGEMTMLYDLFFAFMQTGRYREARKIIETPGLRARPGRLQWYAEKCIASNQMEALEQMVDITAKLFECDRDEMYSYILRLCKHTNDWQKADAVWTKMQEENIIPRERTLRMLAEILKNNGQEVPFEVPEVKIRGCNIYISVILMLIAATRIPGFQLSDSATNLLIITHSKRDGLAVLKSMLQVDQVPMPLAITKLVQALGSHGDVAGIQEVESQMKGLGTPLNLSSMLFINNMALAHIKNDDVESAVELLETVYTSPGSTGPSMSFVFRRILEDNNDKAIDKLSAMAEQLVNHFACYRPASDLFLQLVDMDKVEDAKFMLARCNAVAEQKEVLVSYMSRKAQSPGQVTTHIQTLLLRLFFVNSRFFHGSIDKDLSSAKALYNVMLQEGVAVDELSLKRLAVLYREAGETAPFPEECRK</sequence>
<keyword evidence="2" id="KW-0175">Coiled coil</keyword>
<evidence type="ECO:0000256" key="2">
    <source>
        <dbReference type="SAM" id="Coils"/>
    </source>
</evidence>
<protein>
    <submittedName>
        <fullName evidence="3">Leucine rich pentatricopeptide repeat containing</fullName>
    </submittedName>
</protein>
<dbReference type="GO" id="GO:0003730">
    <property type="term" value="F:mRNA 3'-UTR binding"/>
    <property type="evidence" value="ECO:0007669"/>
    <property type="project" value="TreeGrafter"/>
</dbReference>
<reference evidence="3" key="2">
    <citation type="submission" date="2025-08" db="UniProtKB">
        <authorList>
            <consortium name="Ensembl"/>
        </authorList>
    </citation>
    <scope>IDENTIFICATION</scope>
</reference>
<gene>
    <name evidence="3" type="primary">LRPPRC</name>
    <name evidence="3" type="synonym">lrpprc</name>
</gene>
<feature type="repeat" description="PPR" evidence="1">
    <location>
        <begin position="179"/>
        <end position="213"/>
    </location>
</feature>
<accession>A0A667YNL8</accession>
<dbReference type="GO" id="GO:0005634">
    <property type="term" value="C:nucleus"/>
    <property type="evidence" value="ECO:0007669"/>
    <property type="project" value="TreeGrafter"/>
</dbReference>
<dbReference type="InterPro" id="IPR011990">
    <property type="entry name" value="TPR-like_helical_dom_sf"/>
</dbReference>
<dbReference type="Pfam" id="PF01535">
    <property type="entry name" value="PPR"/>
    <property type="match status" value="2"/>
</dbReference>
<organism evidence="3 4">
    <name type="scientific">Myripristis murdjan</name>
    <name type="common">pinecone soldierfish</name>
    <dbReference type="NCBI Taxonomy" id="586833"/>
    <lineage>
        <taxon>Eukaryota</taxon>
        <taxon>Metazoa</taxon>
        <taxon>Chordata</taxon>
        <taxon>Craniata</taxon>
        <taxon>Vertebrata</taxon>
        <taxon>Euteleostomi</taxon>
        <taxon>Actinopterygii</taxon>
        <taxon>Neopterygii</taxon>
        <taxon>Teleostei</taxon>
        <taxon>Neoteleostei</taxon>
        <taxon>Acanthomorphata</taxon>
        <taxon>Holocentriformes</taxon>
        <taxon>Holocentridae</taxon>
        <taxon>Myripristis</taxon>
    </lineage>
</organism>
<name>A0A667YNL8_9TELE</name>
<dbReference type="GO" id="GO:0005739">
    <property type="term" value="C:mitochondrion"/>
    <property type="evidence" value="ECO:0007669"/>
    <property type="project" value="TreeGrafter"/>
</dbReference>
<dbReference type="InterPro" id="IPR002885">
    <property type="entry name" value="PPR_rpt"/>
</dbReference>
<proteinExistence type="predicted"/>
<evidence type="ECO:0000313" key="4">
    <source>
        <dbReference type="Proteomes" id="UP000472263"/>
    </source>
</evidence>
<dbReference type="Gene3D" id="1.25.40.10">
    <property type="entry name" value="Tetratricopeptide repeat domain"/>
    <property type="match status" value="2"/>
</dbReference>
<reference evidence="3" key="3">
    <citation type="submission" date="2025-09" db="UniProtKB">
        <authorList>
            <consortium name="Ensembl"/>
        </authorList>
    </citation>
    <scope>IDENTIFICATION</scope>
</reference>
<dbReference type="Pfam" id="PF13812">
    <property type="entry name" value="PPR_3"/>
    <property type="match status" value="2"/>
</dbReference>
<feature type="repeat" description="PPR" evidence="1">
    <location>
        <begin position="214"/>
        <end position="248"/>
    </location>
</feature>
<keyword evidence="4" id="KW-1185">Reference proteome</keyword>
<feature type="coiled-coil region" evidence="2">
    <location>
        <begin position="569"/>
        <end position="623"/>
    </location>
</feature>